<dbReference type="Gene3D" id="1.10.287.130">
    <property type="match status" value="1"/>
</dbReference>
<dbReference type="InterPro" id="IPR011006">
    <property type="entry name" value="CheY-like_superfamily"/>
</dbReference>
<gene>
    <name evidence="13" type="ORF">FSB75_00340</name>
</gene>
<dbReference type="InterPro" id="IPR005467">
    <property type="entry name" value="His_kinase_dom"/>
</dbReference>
<dbReference type="Gene3D" id="3.40.50.2300">
    <property type="match status" value="1"/>
</dbReference>
<dbReference type="FunFam" id="3.30.565.10:FF:000006">
    <property type="entry name" value="Sensor histidine kinase WalK"/>
    <property type="match status" value="1"/>
</dbReference>
<dbReference type="GO" id="GO:0000155">
    <property type="term" value="F:phosphorelay sensor kinase activity"/>
    <property type="evidence" value="ECO:0007669"/>
    <property type="project" value="InterPro"/>
</dbReference>
<keyword evidence="3 8" id="KW-0597">Phosphoprotein</keyword>
<dbReference type="PANTHER" id="PTHR43547">
    <property type="entry name" value="TWO-COMPONENT HISTIDINE KINASE"/>
    <property type="match status" value="1"/>
</dbReference>
<keyword evidence="7" id="KW-0804">Transcription</keyword>
<dbReference type="FunFam" id="1.10.287.130:FF:000045">
    <property type="entry name" value="Two-component system sensor histidine kinase/response regulator"/>
    <property type="match status" value="1"/>
</dbReference>
<dbReference type="Pfam" id="PF00072">
    <property type="entry name" value="Response_reg"/>
    <property type="match status" value="1"/>
</dbReference>
<dbReference type="OrthoDB" id="1489484at2"/>
<keyword evidence="14" id="KW-1185">Reference proteome</keyword>
<sequence>MGDVCKRVFTVLVLYLLLTSNVFGQPKCKIEYYSTEQGLSHQAVTCMLKDREGFMWFGTWDGINRFDGHRFISYKSSPGDRSQLGHDRIDQIVEGSNNSLWIQAYDKEVYRFDKRTEEFLPLSKFISGKNGQRVAFTKILLVGDGLVWLQSVRDGIFCVNQNALSNGVFSCYKKGLSSDYNLPSERINFFHEDGARQIWIGTPEGLCCLVPSAKGEYKRCNLELNTTVKNNFSVFDEGKDQLYFGTAEGNLVVYDKKTKTFSERRISGGTINGLQRSKKTPLVYASTSVGEIVAFNPNDQSFIVTGYQSAEALHSIYEDNSGTLWIEPDKLGVIRFDPVKRTFQSFSQKVEDPYNSIGNRFKVFEDNSGKVWVNMRGGGFGYYNPVTAAMSFTVNTADLAAFRLPEIVYNIYYDQAGILWLRVNGRELVKIIFQGDNFQQQLLVDPEVSILDNEIRGIFSDNKARLWLGTRSGRFFVYQNGKKISGLFENEPQKGLGLVYSILQDSRGNVWIGTKGAGLFKATPLNKEETKYRLTHYEANKNNVNSLTGNEIYSLLEDRVGRIWIGTFDEGLFLVQSEGDSSRFVHSGDAFKDYPKNTFRKIRNMTTDGAGNIWIGTTDGLLIMSADENNSSAYRFATYSKIPGDVQSLGNNNVQYVFRDSKNRMWLATSGGGFDLAVGSSPFQSLKFETYTTKDGLPNDYALSCAEDKSGNLWIATENGLSKFNPEAKTFRNYDSYDGLPKVGFSESAACPRLSNGQLIFGTTKGYLAFDPERINGTRIAANIAFTHLQINNEDAGPGLNQTILTNGINYASELQLKYNQNIISIDYAILDHRAGNRQEFAYRLVGFDTLWHNDRQLRRATYTNLPPGHYVFEVKSLSTDLYSNHPYKRLSITILPPWWKTLWAYVLYAILVIVLAYFIWRYAVAMIRLRNKIVVEQKLAALKLNFFTNASHELRTPLTLIVNPLEQLARKEKLSSEGASYVDVARKNAARMVRFINQLLDLRKVQSDKATLRISRVEIVSFVKKVTDHFTEAARGKRIKLEVSAGQKELFAWVDAEKLDVVVYNLLGNAVKFTPEGKAIRINIQSDSEEQSFSISVCDEGPGVPKENLKDIFELFHEGENSNVREAKGTGIGLALSQEFVHLHGGKIWAENNTDGGLTVTVKLKSGSEHYRSNEVSFVDAPKAAPAHETPIEQQILPQGHYPTSPRDEQSPLVLLVEDNDELRSFIKGQLGEFYRVETAQDGEEGLQKALALLPDLIVSDIMMSKMDGIQMLDKLKNDVSTSHIPVVLLSAKYSIESQIEGLNYGADYYITKPFNSEFLFASINNLLRQRRKLFEGLVQKKQPVSLSPGPVLITSKDEAFLKDAIKVVEEGMADVDFNIETVAESMAMSRTTFYKKFKSLTNLAPVEFVRDMRLQRAKQLLEGGGANVSEVAYAVGFSSPKYFSTCFKEKYHVSPSDYGKSKAL</sequence>
<keyword evidence="6" id="KW-0805">Transcription regulation</keyword>
<evidence type="ECO:0000259" key="10">
    <source>
        <dbReference type="PROSITE" id="PS01124"/>
    </source>
</evidence>
<evidence type="ECO:0000256" key="4">
    <source>
        <dbReference type="ARBA" id="ARBA00022679"/>
    </source>
</evidence>
<dbReference type="SMART" id="SM00448">
    <property type="entry name" value="REC"/>
    <property type="match status" value="1"/>
</dbReference>
<dbReference type="CDD" id="cd17574">
    <property type="entry name" value="REC_OmpR"/>
    <property type="match status" value="1"/>
</dbReference>
<evidence type="ECO:0000256" key="8">
    <source>
        <dbReference type="PROSITE-ProRule" id="PRU00169"/>
    </source>
</evidence>
<dbReference type="SUPFAM" id="SSF63829">
    <property type="entry name" value="Calcium-dependent phosphotriesterase"/>
    <property type="match status" value="2"/>
</dbReference>
<reference evidence="13 14" key="1">
    <citation type="journal article" date="2015" name="Int. J. Syst. Evol. Microbiol.">
        <title>Flavisolibacter ginsenosidimutans sp. nov., with ginsenoside-converting activity isolated from soil used for cultivating ginseng.</title>
        <authorList>
            <person name="Zhao Y."/>
            <person name="Liu Q."/>
            <person name="Kang M.S."/>
            <person name="Jin F."/>
            <person name="Yu H."/>
            <person name="Im W.T."/>
        </authorList>
    </citation>
    <scope>NUCLEOTIDE SEQUENCE [LARGE SCALE GENOMIC DNA]</scope>
    <source>
        <strain evidence="13 14">Gsoil 636</strain>
    </source>
</reference>
<keyword evidence="9" id="KW-0812">Transmembrane</keyword>
<evidence type="ECO:0000256" key="7">
    <source>
        <dbReference type="ARBA" id="ARBA00023163"/>
    </source>
</evidence>
<evidence type="ECO:0000259" key="12">
    <source>
        <dbReference type="PROSITE" id="PS50110"/>
    </source>
</evidence>
<dbReference type="EC" id="2.7.13.3" evidence="2"/>
<dbReference type="InterPro" id="IPR009057">
    <property type="entry name" value="Homeodomain-like_sf"/>
</dbReference>
<evidence type="ECO:0000256" key="5">
    <source>
        <dbReference type="ARBA" id="ARBA00022777"/>
    </source>
</evidence>
<dbReference type="KEGG" id="fgg:FSB75_00340"/>
<proteinExistence type="predicted"/>
<dbReference type="InterPro" id="IPR013783">
    <property type="entry name" value="Ig-like_fold"/>
</dbReference>
<feature type="domain" description="Response regulatory" evidence="12">
    <location>
        <begin position="1214"/>
        <end position="1329"/>
    </location>
</feature>
<dbReference type="Pfam" id="PF00512">
    <property type="entry name" value="HisKA"/>
    <property type="match status" value="1"/>
</dbReference>
<dbReference type="SUPFAM" id="SSF50998">
    <property type="entry name" value="Quinoprotein alcohol dehydrogenase-like"/>
    <property type="match status" value="1"/>
</dbReference>
<evidence type="ECO:0000256" key="6">
    <source>
        <dbReference type="ARBA" id="ARBA00023015"/>
    </source>
</evidence>
<dbReference type="Pfam" id="PF12833">
    <property type="entry name" value="HTH_18"/>
    <property type="match status" value="1"/>
</dbReference>
<dbReference type="PROSITE" id="PS50109">
    <property type="entry name" value="HIS_KIN"/>
    <property type="match status" value="1"/>
</dbReference>
<dbReference type="InterPro" id="IPR015943">
    <property type="entry name" value="WD40/YVTN_repeat-like_dom_sf"/>
</dbReference>
<dbReference type="InterPro" id="IPR036097">
    <property type="entry name" value="HisK_dim/P_sf"/>
</dbReference>
<feature type="domain" description="Histidine kinase" evidence="11">
    <location>
        <begin position="950"/>
        <end position="1169"/>
    </location>
</feature>
<dbReference type="SMART" id="SM00387">
    <property type="entry name" value="HATPase_c"/>
    <property type="match status" value="1"/>
</dbReference>
<dbReference type="SMART" id="SM00388">
    <property type="entry name" value="HisKA"/>
    <property type="match status" value="1"/>
</dbReference>
<dbReference type="PROSITE" id="PS50110">
    <property type="entry name" value="RESPONSE_REGULATORY"/>
    <property type="match status" value="1"/>
</dbReference>
<dbReference type="Gene3D" id="2.130.10.10">
    <property type="entry name" value="YVTN repeat-like/Quinoprotein amine dehydrogenase"/>
    <property type="match status" value="3"/>
</dbReference>
<dbReference type="Gene3D" id="3.30.565.10">
    <property type="entry name" value="Histidine kinase-like ATPase, C-terminal domain"/>
    <property type="match status" value="1"/>
</dbReference>
<name>A0A5B8UD60_9BACT</name>
<dbReference type="PANTHER" id="PTHR43547:SF2">
    <property type="entry name" value="HYBRID SIGNAL TRANSDUCTION HISTIDINE KINASE C"/>
    <property type="match status" value="1"/>
</dbReference>
<dbReference type="InterPro" id="IPR003661">
    <property type="entry name" value="HisK_dim/P_dom"/>
</dbReference>
<dbReference type="GO" id="GO:0003700">
    <property type="term" value="F:DNA-binding transcription factor activity"/>
    <property type="evidence" value="ECO:0007669"/>
    <property type="project" value="InterPro"/>
</dbReference>
<dbReference type="SUPFAM" id="SSF46689">
    <property type="entry name" value="Homeodomain-like"/>
    <property type="match status" value="1"/>
</dbReference>
<evidence type="ECO:0000256" key="9">
    <source>
        <dbReference type="SAM" id="Phobius"/>
    </source>
</evidence>
<dbReference type="InterPro" id="IPR004358">
    <property type="entry name" value="Sig_transdc_His_kin-like_C"/>
</dbReference>
<dbReference type="Gene3D" id="2.60.40.10">
    <property type="entry name" value="Immunoglobulins"/>
    <property type="match status" value="1"/>
</dbReference>
<dbReference type="SUPFAM" id="SSF52172">
    <property type="entry name" value="CheY-like"/>
    <property type="match status" value="1"/>
</dbReference>
<evidence type="ECO:0000313" key="13">
    <source>
        <dbReference type="EMBL" id="QEC54413.1"/>
    </source>
</evidence>
<dbReference type="InterPro" id="IPR001789">
    <property type="entry name" value="Sig_transdc_resp-reg_receiver"/>
</dbReference>
<organism evidence="13 14">
    <name type="scientific">Flavisolibacter ginsenosidimutans</name>
    <dbReference type="NCBI Taxonomy" id="661481"/>
    <lineage>
        <taxon>Bacteria</taxon>
        <taxon>Pseudomonadati</taxon>
        <taxon>Bacteroidota</taxon>
        <taxon>Chitinophagia</taxon>
        <taxon>Chitinophagales</taxon>
        <taxon>Chitinophagaceae</taxon>
        <taxon>Flavisolibacter</taxon>
    </lineage>
</organism>
<dbReference type="Pfam" id="PF07495">
    <property type="entry name" value="Y_Y_Y"/>
    <property type="match status" value="1"/>
</dbReference>
<dbReference type="PRINTS" id="PR00344">
    <property type="entry name" value="BCTRLSENSOR"/>
</dbReference>
<dbReference type="InterPro" id="IPR011110">
    <property type="entry name" value="Reg_prop"/>
</dbReference>
<feature type="domain" description="HTH araC/xylS-type" evidence="10">
    <location>
        <begin position="1364"/>
        <end position="1463"/>
    </location>
</feature>
<accession>A0A5B8UD60</accession>
<evidence type="ECO:0000256" key="1">
    <source>
        <dbReference type="ARBA" id="ARBA00000085"/>
    </source>
</evidence>
<dbReference type="RefSeq" id="WP_146781317.1">
    <property type="nucleotide sequence ID" value="NZ_BAABIO010000006.1"/>
</dbReference>
<dbReference type="FunFam" id="2.60.40.10:FF:000791">
    <property type="entry name" value="Two-component system sensor histidine kinase/response regulator"/>
    <property type="match status" value="1"/>
</dbReference>
<feature type="modified residue" description="4-aspartylphosphate" evidence="8">
    <location>
        <position position="1262"/>
    </location>
</feature>
<dbReference type="InterPro" id="IPR003594">
    <property type="entry name" value="HATPase_dom"/>
</dbReference>
<dbReference type="SMART" id="SM00342">
    <property type="entry name" value="HTH_ARAC"/>
    <property type="match status" value="1"/>
</dbReference>
<protein>
    <recommendedName>
        <fullName evidence="2">histidine kinase</fullName>
        <ecNumber evidence="2">2.7.13.3</ecNumber>
    </recommendedName>
</protein>
<evidence type="ECO:0000259" key="11">
    <source>
        <dbReference type="PROSITE" id="PS50109"/>
    </source>
</evidence>
<evidence type="ECO:0000313" key="14">
    <source>
        <dbReference type="Proteomes" id="UP000321204"/>
    </source>
</evidence>
<dbReference type="InterPro" id="IPR011123">
    <property type="entry name" value="Y_Y_Y"/>
</dbReference>
<dbReference type="Proteomes" id="UP000321204">
    <property type="component" value="Chromosome"/>
</dbReference>
<feature type="transmembrane region" description="Helical" evidence="9">
    <location>
        <begin position="903"/>
        <end position="921"/>
    </location>
</feature>
<dbReference type="SUPFAM" id="SSF55874">
    <property type="entry name" value="ATPase domain of HSP90 chaperone/DNA topoisomerase II/histidine kinase"/>
    <property type="match status" value="1"/>
</dbReference>
<dbReference type="InterPro" id="IPR011047">
    <property type="entry name" value="Quinoprotein_ADH-like_sf"/>
</dbReference>
<dbReference type="InterPro" id="IPR036890">
    <property type="entry name" value="HATPase_C_sf"/>
</dbReference>
<dbReference type="InterPro" id="IPR018060">
    <property type="entry name" value="HTH_AraC"/>
</dbReference>
<dbReference type="Pfam" id="PF07494">
    <property type="entry name" value="Reg_prop"/>
    <property type="match status" value="5"/>
</dbReference>
<dbReference type="CDD" id="cd00082">
    <property type="entry name" value="HisKA"/>
    <property type="match status" value="1"/>
</dbReference>
<comment type="catalytic activity">
    <reaction evidence="1">
        <text>ATP + protein L-histidine = ADP + protein N-phospho-L-histidine.</text>
        <dbReference type="EC" id="2.7.13.3"/>
    </reaction>
</comment>
<keyword evidence="9" id="KW-1133">Transmembrane helix</keyword>
<dbReference type="CDD" id="cd00075">
    <property type="entry name" value="HATPase"/>
    <property type="match status" value="1"/>
</dbReference>
<keyword evidence="5" id="KW-0418">Kinase</keyword>
<keyword evidence="9" id="KW-0472">Membrane</keyword>
<dbReference type="Gene3D" id="1.10.10.60">
    <property type="entry name" value="Homeodomain-like"/>
    <property type="match status" value="2"/>
</dbReference>
<dbReference type="GO" id="GO:0043565">
    <property type="term" value="F:sequence-specific DNA binding"/>
    <property type="evidence" value="ECO:0007669"/>
    <property type="project" value="InterPro"/>
</dbReference>
<dbReference type="SUPFAM" id="SSF47384">
    <property type="entry name" value="Homodimeric domain of signal transducing histidine kinase"/>
    <property type="match status" value="1"/>
</dbReference>
<keyword evidence="4" id="KW-0808">Transferase</keyword>
<evidence type="ECO:0000256" key="3">
    <source>
        <dbReference type="ARBA" id="ARBA00022553"/>
    </source>
</evidence>
<evidence type="ECO:0000256" key="2">
    <source>
        <dbReference type="ARBA" id="ARBA00012438"/>
    </source>
</evidence>
<dbReference type="PROSITE" id="PS01124">
    <property type="entry name" value="HTH_ARAC_FAMILY_2"/>
    <property type="match status" value="1"/>
</dbReference>
<dbReference type="EMBL" id="CP042433">
    <property type="protein sequence ID" value="QEC54413.1"/>
    <property type="molecule type" value="Genomic_DNA"/>
</dbReference>
<dbReference type="Pfam" id="PF02518">
    <property type="entry name" value="HATPase_c"/>
    <property type="match status" value="1"/>
</dbReference>